<dbReference type="Pfam" id="PF07727">
    <property type="entry name" value="RVT_2"/>
    <property type="match status" value="1"/>
</dbReference>
<dbReference type="Proteomes" id="UP001289374">
    <property type="component" value="Unassembled WGS sequence"/>
</dbReference>
<evidence type="ECO:0000256" key="1">
    <source>
        <dbReference type="ARBA" id="ARBA00022750"/>
    </source>
</evidence>
<dbReference type="Pfam" id="PF00098">
    <property type="entry name" value="zf-CCHC"/>
    <property type="match status" value="1"/>
</dbReference>
<evidence type="ECO:0000313" key="6">
    <source>
        <dbReference type="Proteomes" id="UP001289374"/>
    </source>
</evidence>
<keyword evidence="1" id="KW-0064">Aspartyl protease</keyword>
<dbReference type="GO" id="GO:0004190">
    <property type="term" value="F:aspartic-type endopeptidase activity"/>
    <property type="evidence" value="ECO:0007669"/>
    <property type="project" value="UniProtKB-KW"/>
</dbReference>
<keyword evidence="2" id="KW-0479">Metal-binding</keyword>
<dbReference type="InterPro" id="IPR036397">
    <property type="entry name" value="RNaseH_sf"/>
</dbReference>
<dbReference type="Gene3D" id="3.30.420.10">
    <property type="entry name" value="Ribonuclease H-like superfamily/Ribonuclease H"/>
    <property type="match status" value="1"/>
</dbReference>
<evidence type="ECO:0000256" key="2">
    <source>
        <dbReference type="PROSITE-ProRule" id="PRU00047"/>
    </source>
</evidence>
<dbReference type="InterPro" id="IPR036875">
    <property type="entry name" value="Znf_CCHC_sf"/>
</dbReference>
<reference evidence="5" key="1">
    <citation type="submission" date="2020-06" db="EMBL/GenBank/DDBJ databases">
        <authorList>
            <person name="Li T."/>
            <person name="Hu X."/>
            <person name="Zhang T."/>
            <person name="Song X."/>
            <person name="Zhang H."/>
            <person name="Dai N."/>
            <person name="Sheng W."/>
            <person name="Hou X."/>
            <person name="Wei L."/>
        </authorList>
    </citation>
    <scope>NUCLEOTIDE SEQUENCE</scope>
    <source>
        <strain evidence="5">K16</strain>
        <tissue evidence="5">Leaf</tissue>
    </source>
</reference>
<proteinExistence type="predicted"/>
<reference evidence="5" key="2">
    <citation type="journal article" date="2024" name="Plant">
        <title>Genomic evolution and insights into agronomic trait innovations of Sesamum species.</title>
        <authorList>
            <person name="Miao H."/>
            <person name="Wang L."/>
            <person name="Qu L."/>
            <person name="Liu H."/>
            <person name="Sun Y."/>
            <person name="Le M."/>
            <person name="Wang Q."/>
            <person name="Wei S."/>
            <person name="Zheng Y."/>
            <person name="Lin W."/>
            <person name="Duan Y."/>
            <person name="Cao H."/>
            <person name="Xiong S."/>
            <person name="Wang X."/>
            <person name="Wei L."/>
            <person name="Li C."/>
            <person name="Ma Q."/>
            <person name="Ju M."/>
            <person name="Zhao R."/>
            <person name="Li G."/>
            <person name="Mu C."/>
            <person name="Tian Q."/>
            <person name="Mei H."/>
            <person name="Zhang T."/>
            <person name="Gao T."/>
            <person name="Zhang H."/>
        </authorList>
    </citation>
    <scope>NUCLEOTIDE SEQUENCE</scope>
    <source>
        <strain evidence="5">K16</strain>
    </source>
</reference>
<dbReference type="Pfam" id="PF22936">
    <property type="entry name" value="Pol_BBD"/>
    <property type="match status" value="1"/>
</dbReference>
<dbReference type="Gene3D" id="4.10.60.10">
    <property type="entry name" value="Zinc finger, CCHC-type"/>
    <property type="match status" value="1"/>
</dbReference>
<evidence type="ECO:0000259" key="3">
    <source>
        <dbReference type="PROSITE" id="PS50158"/>
    </source>
</evidence>
<dbReference type="Pfam" id="PF14223">
    <property type="entry name" value="Retrotran_gag_2"/>
    <property type="match status" value="1"/>
</dbReference>
<gene>
    <name evidence="5" type="ORF">Sango_0657000</name>
</gene>
<dbReference type="SUPFAM" id="SSF57756">
    <property type="entry name" value="Retrovirus zinc finger-like domains"/>
    <property type="match status" value="1"/>
</dbReference>
<sequence length="1340" mass="151098">MAGKGSHPVFHFIKLQRPDMVAFNRIKVASEEAPLVSAISEDDISTRRAWGLWVSLTEMDKVKYPFKIFSNKVNGSFLLNSMTGKSTKFAESMFKKKRMLIWENKLPAAEVTRMKTCNMLHVGQWHNHVCPCCEKQEKPLFGIKIRVTQKKPEQKTDKGKRKNFYKERNQVPANHQLRLCGWRKSVKSRTWDTRNQGGQTKILRIAEPISVAIPIAPKVDLTGLPDKFLGQFFKCWQQRMKIWLTMKGLLTVIQVTRPEPTDTDPKTAEIVQWTERDQIGRVAILSALSNTLFDVYCSDSYTAKSLWMSWTEKYNTEKQGLEKYSVSKFMRYQMVEDRSVAEQTHEIINLEHALADAEMKLLEKFLVMSIVDKFPKSWENFGMTLKHQKGRLSLDDLMIAISIEEEHRNQTHKMPVEHQPRANLIVGKQRVNKINSNSKAINKGKTTKNKKPKANKPCWNCGQVGHWAKLCPNKKAKTGQAVVNMVVGGSSGASTSGATEGYVSVQPELLTIYEHCDWLIDTGANVHVCADKSLFVFYQAITGKTVSVGNSSTAEVLGIGSVDLKFPSGRILSLKRVHHVPTVRRNIISGSDEALDKFILFKNEAETQTGKKLKRLRSDRGGEYESSKFTEFCQAFGIIHEETPPYSPSSNGVAERKNRTFKDMINSLLLTSGIPKYLWGEALNTACHILNRVPLKHFRIVERNWALKIVDAVFLGYVETSYALRFLVIKLEIPGIEVNTIVEFRDAVFVEDVFPMKIGIPSSVSLDDSLASTSIPEHVERMTNVGVNPNSASLTHEESDIPRRSKRARVVKDFGSDFVTYNIEDDPITFKDAMASLEAEQWKEAVKSEMDSIVSNGTWVLVHLPPGCTTIGCKWIFKKKLKPDGSIDKFKARLVAKGFKQKEGIDYFDTYSSVARLTTIRVLIALASVYNLSIHQMDVKTAFLYGELEEEIYMDQPEGFVAHSNERKVCKLVKSLYGLKQAPKQSHEKFDQTILAFGFTVNENDKCIYCKVKGDRIIILCLYVDDILLIGSCIEIITETKSFLKNKFEMKDMGEADVIFGIKLIRSTDGIAISQSHYVEKIIEKFGYQNSRIAKTPYDSSVALFKNESGVSVAQLRYSQIIGSLQYLANGTRPDISFSISKLVRYTSCPDKTHWGALDRVLRYLKGTVSLAIHYGRFPAILEGYSDASWIAKNSGSNGCSGYVFTLGGGAVSWKYAKQTLITWSTFEAELCALDTTGTEAEWLFGLLSQLPIVSQLLPPIAVHCDSQTTIAKVRSRKYNQKTKRHIQVRLKSIRALVSGRVIGIDFVRTKDNVVDPLMKGLDLSQVNKSRLGMGLKTHQ</sequence>
<dbReference type="CDD" id="cd09272">
    <property type="entry name" value="RNase_HI_RT_Ty1"/>
    <property type="match status" value="1"/>
</dbReference>
<feature type="domain" description="Integrase catalytic" evidence="4">
    <location>
        <begin position="593"/>
        <end position="697"/>
    </location>
</feature>
<dbReference type="PROSITE" id="PS50158">
    <property type="entry name" value="ZF_CCHC"/>
    <property type="match status" value="1"/>
</dbReference>
<dbReference type="PANTHER" id="PTHR47592">
    <property type="entry name" value="PBF68 PROTEIN"/>
    <property type="match status" value="1"/>
</dbReference>
<dbReference type="SUPFAM" id="SSF56672">
    <property type="entry name" value="DNA/RNA polymerases"/>
    <property type="match status" value="1"/>
</dbReference>
<keyword evidence="1" id="KW-0645">Protease</keyword>
<evidence type="ECO:0000313" key="5">
    <source>
        <dbReference type="EMBL" id="KAK4406505.1"/>
    </source>
</evidence>
<protein>
    <submittedName>
        <fullName evidence="5">Retrovirus-related Pol polyprotein from transposon TNT 1-94</fullName>
    </submittedName>
</protein>
<dbReference type="InterPro" id="IPR001878">
    <property type="entry name" value="Znf_CCHC"/>
</dbReference>
<dbReference type="InterPro" id="IPR001584">
    <property type="entry name" value="Integrase_cat-core"/>
</dbReference>
<evidence type="ECO:0000259" key="4">
    <source>
        <dbReference type="PROSITE" id="PS50994"/>
    </source>
</evidence>
<dbReference type="GO" id="GO:0015074">
    <property type="term" value="P:DNA integration"/>
    <property type="evidence" value="ECO:0007669"/>
    <property type="project" value="InterPro"/>
</dbReference>
<accession>A0AAE2C2P3</accession>
<dbReference type="InterPro" id="IPR012337">
    <property type="entry name" value="RNaseH-like_sf"/>
</dbReference>
<keyword evidence="6" id="KW-1185">Reference proteome</keyword>
<keyword evidence="2" id="KW-0862">Zinc</keyword>
<dbReference type="EMBL" id="JACGWL010000003">
    <property type="protein sequence ID" value="KAK4406505.1"/>
    <property type="molecule type" value="Genomic_DNA"/>
</dbReference>
<dbReference type="PROSITE" id="PS50994">
    <property type="entry name" value="INTEGRASE"/>
    <property type="match status" value="1"/>
</dbReference>
<dbReference type="SMART" id="SM00343">
    <property type="entry name" value="ZnF_C2HC"/>
    <property type="match status" value="1"/>
</dbReference>
<dbReference type="GO" id="GO:0003676">
    <property type="term" value="F:nucleic acid binding"/>
    <property type="evidence" value="ECO:0007669"/>
    <property type="project" value="InterPro"/>
</dbReference>
<keyword evidence="1" id="KW-0378">Hydrolase</keyword>
<name>A0AAE2C2P3_9LAMI</name>
<dbReference type="InterPro" id="IPR013103">
    <property type="entry name" value="RVT_2"/>
</dbReference>
<dbReference type="GO" id="GO:0008270">
    <property type="term" value="F:zinc ion binding"/>
    <property type="evidence" value="ECO:0007669"/>
    <property type="project" value="UniProtKB-KW"/>
</dbReference>
<organism evidence="5 6">
    <name type="scientific">Sesamum angolense</name>
    <dbReference type="NCBI Taxonomy" id="2727404"/>
    <lineage>
        <taxon>Eukaryota</taxon>
        <taxon>Viridiplantae</taxon>
        <taxon>Streptophyta</taxon>
        <taxon>Embryophyta</taxon>
        <taxon>Tracheophyta</taxon>
        <taxon>Spermatophyta</taxon>
        <taxon>Magnoliopsida</taxon>
        <taxon>eudicotyledons</taxon>
        <taxon>Gunneridae</taxon>
        <taxon>Pentapetalae</taxon>
        <taxon>asterids</taxon>
        <taxon>lamiids</taxon>
        <taxon>Lamiales</taxon>
        <taxon>Pedaliaceae</taxon>
        <taxon>Sesamum</taxon>
    </lineage>
</organism>
<dbReference type="InterPro" id="IPR043502">
    <property type="entry name" value="DNA/RNA_pol_sf"/>
</dbReference>
<comment type="caution">
    <text evidence="5">The sequence shown here is derived from an EMBL/GenBank/DDBJ whole genome shotgun (WGS) entry which is preliminary data.</text>
</comment>
<dbReference type="SUPFAM" id="SSF53098">
    <property type="entry name" value="Ribonuclease H-like"/>
    <property type="match status" value="1"/>
</dbReference>
<keyword evidence="2" id="KW-0863">Zinc-finger</keyword>
<dbReference type="InterPro" id="IPR054722">
    <property type="entry name" value="PolX-like_BBD"/>
</dbReference>
<dbReference type="PANTHER" id="PTHR47592:SF27">
    <property type="entry name" value="OS08G0421700 PROTEIN"/>
    <property type="match status" value="1"/>
</dbReference>
<feature type="domain" description="CCHC-type" evidence="3">
    <location>
        <begin position="458"/>
        <end position="473"/>
    </location>
</feature>